<evidence type="ECO:0000313" key="2">
    <source>
        <dbReference type="EMBL" id="CAI9278626.1"/>
    </source>
</evidence>
<keyword evidence="3" id="KW-1185">Reference proteome</keyword>
<evidence type="ECO:0000313" key="3">
    <source>
        <dbReference type="Proteomes" id="UP001177003"/>
    </source>
</evidence>
<feature type="compositionally biased region" description="Acidic residues" evidence="1">
    <location>
        <begin position="186"/>
        <end position="195"/>
    </location>
</feature>
<sequence>MEDQFHGLDMKLKEKELKNKYLQDKVKELESQLLVERKLERQHVDMKNSDESKENQQLDDHRLPLVSKPLNTYKISDESKENQQSLINKNITYKLPAPLPPPRDLVNLDVNDFVEKENNPYLPEQFIAPKRTGRASICTTTSQRVPVRSVSPRRNSLIPLPSDAPVFTKYMLQLYRLSSIKPGNENLDETSESCMEDSLKRSNGSGKKLMGALRRSFKKNQVKSPMMMEGKSE</sequence>
<feature type="region of interest" description="Disordered" evidence="1">
    <location>
        <begin position="182"/>
        <end position="208"/>
    </location>
</feature>
<proteinExistence type="predicted"/>
<feature type="region of interest" description="Disordered" evidence="1">
    <location>
        <begin position="38"/>
        <end position="60"/>
    </location>
</feature>
<accession>A0AA35YR71</accession>
<organism evidence="2 3">
    <name type="scientific">Lactuca saligna</name>
    <name type="common">Willowleaf lettuce</name>
    <dbReference type="NCBI Taxonomy" id="75948"/>
    <lineage>
        <taxon>Eukaryota</taxon>
        <taxon>Viridiplantae</taxon>
        <taxon>Streptophyta</taxon>
        <taxon>Embryophyta</taxon>
        <taxon>Tracheophyta</taxon>
        <taxon>Spermatophyta</taxon>
        <taxon>Magnoliopsida</taxon>
        <taxon>eudicotyledons</taxon>
        <taxon>Gunneridae</taxon>
        <taxon>Pentapetalae</taxon>
        <taxon>asterids</taxon>
        <taxon>campanulids</taxon>
        <taxon>Asterales</taxon>
        <taxon>Asteraceae</taxon>
        <taxon>Cichorioideae</taxon>
        <taxon>Cichorieae</taxon>
        <taxon>Lactucinae</taxon>
        <taxon>Lactuca</taxon>
    </lineage>
</organism>
<protein>
    <submittedName>
        <fullName evidence="2">Uncharacterized protein</fullName>
    </submittedName>
</protein>
<name>A0AA35YR71_LACSI</name>
<evidence type="ECO:0000256" key="1">
    <source>
        <dbReference type="SAM" id="MobiDB-lite"/>
    </source>
</evidence>
<reference evidence="2" key="1">
    <citation type="submission" date="2023-04" db="EMBL/GenBank/DDBJ databases">
        <authorList>
            <person name="Vijverberg K."/>
            <person name="Xiong W."/>
            <person name="Schranz E."/>
        </authorList>
    </citation>
    <scope>NUCLEOTIDE SEQUENCE</scope>
</reference>
<gene>
    <name evidence="2" type="ORF">LSALG_LOCUS18478</name>
</gene>
<dbReference type="Proteomes" id="UP001177003">
    <property type="component" value="Chromosome 4"/>
</dbReference>
<dbReference type="AlphaFoldDB" id="A0AA35YR71"/>
<dbReference type="EMBL" id="OX465080">
    <property type="protein sequence ID" value="CAI9278626.1"/>
    <property type="molecule type" value="Genomic_DNA"/>
</dbReference>